<dbReference type="InterPro" id="IPR042183">
    <property type="entry name" value="MmgE/PrpD_sf_1"/>
</dbReference>
<dbReference type="PANTHER" id="PTHR16943:SF8">
    <property type="entry name" value="2-METHYLCITRATE DEHYDRATASE"/>
    <property type="match status" value="1"/>
</dbReference>
<name>A0A2V2ZLP3_9BACI</name>
<dbReference type="InterPro" id="IPR036148">
    <property type="entry name" value="MmgE/PrpD_sf"/>
</dbReference>
<dbReference type="RefSeq" id="WP_110066876.1">
    <property type="nucleotide sequence ID" value="NZ_QGTW01000014.1"/>
</dbReference>
<evidence type="ECO:0000259" key="3">
    <source>
        <dbReference type="Pfam" id="PF19305"/>
    </source>
</evidence>
<dbReference type="AlphaFoldDB" id="A0A2V2ZLP3"/>
<dbReference type="Pfam" id="PF03972">
    <property type="entry name" value="MmgE_PrpD_N"/>
    <property type="match status" value="1"/>
</dbReference>
<evidence type="ECO:0000313" key="4">
    <source>
        <dbReference type="EMBL" id="PWW20818.1"/>
    </source>
</evidence>
<accession>A0A2V2ZLP3</accession>
<evidence type="ECO:0000313" key="5">
    <source>
        <dbReference type="Proteomes" id="UP000247150"/>
    </source>
</evidence>
<dbReference type="Proteomes" id="UP000247150">
    <property type="component" value="Unassembled WGS sequence"/>
</dbReference>
<dbReference type="InterPro" id="IPR042188">
    <property type="entry name" value="MmgE/PrpD_sf_2"/>
</dbReference>
<evidence type="ECO:0000259" key="2">
    <source>
        <dbReference type="Pfam" id="PF03972"/>
    </source>
</evidence>
<dbReference type="GO" id="GO:0016829">
    <property type="term" value="F:lyase activity"/>
    <property type="evidence" value="ECO:0007669"/>
    <property type="project" value="InterPro"/>
</dbReference>
<evidence type="ECO:0000256" key="1">
    <source>
        <dbReference type="ARBA" id="ARBA00006174"/>
    </source>
</evidence>
<comment type="caution">
    <text evidence="4">The sequence shown here is derived from an EMBL/GenBank/DDBJ whole genome shotgun (WGS) entry which is preliminary data.</text>
</comment>
<gene>
    <name evidence="4" type="ORF">DFO73_114111</name>
</gene>
<dbReference type="EMBL" id="QGTW01000014">
    <property type="protein sequence ID" value="PWW20818.1"/>
    <property type="molecule type" value="Genomic_DNA"/>
</dbReference>
<dbReference type="SUPFAM" id="SSF103378">
    <property type="entry name" value="2-methylcitrate dehydratase PrpD"/>
    <property type="match status" value="1"/>
</dbReference>
<dbReference type="Gene3D" id="1.10.4100.10">
    <property type="entry name" value="2-methylcitrate dehydratase PrpD"/>
    <property type="match status" value="1"/>
</dbReference>
<dbReference type="InterPro" id="IPR005656">
    <property type="entry name" value="MmgE_PrpD"/>
</dbReference>
<feature type="domain" description="MmgE/PrpD N-terminal" evidence="2">
    <location>
        <begin position="5"/>
        <end position="242"/>
    </location>
</feature>
<dbReference type="Gene3D" id="3.30.1330.120">
    <property type="entry name" value="2-methylcitrate dehydratase PrpD"/>
    <property type="match status" value="1"/>
</dbReference>
<dbReference type="Pfam" id="PF19305">
    <property type="entry name" value="MmgE_PrpD_C"/>
    <property type="match status" value="1"/>
</dbReference>
<feature type="domain" description="MmgE/PrpD C-terminal" evidence="3">
    <location>
        <begin position="265"/>
        <end position="429"/>
    </location>
</feature>
<dbReference type="InterPro" id="IPR045337">
    <property type="entry name" value="MmgE_PrpD_C"/>
</dbReference>
<proteinExistence type="inferred from homology"/>
<sequence length="454" mass="50122">MTLSRRMAEYAVKVKYEDLPDEVVEYSKLCILDWYGSALAGKDEKPIQSILELVQEWGGNEQATLITGGKSSIGNACLVNGASSHIVELDDIHKSSIIHAGTVVIPAAAAVAEAYNLNGKDLITAVAVGYEICYRIGEAVSPSHYYYWHNTATCGTFGSAAAVAKLLKLNVEQTMYALGNAGTQAAGLWEFIEDGANTKQLHTAKAAYNGALAALLAKKDFTSASRILEGRRGFFNAMSEKYNTDKITRNLGKEFKILENSFKIHASCRHTHPAMDCVQTIMKENSLSHEQIQNISIQTYQTVLNITDNPNPETVYASKFSSQFCAALIAIKGSASLIDYNEEILQSPEVRELMKKVTVVADPYYENAYPEKWGAKVVITLNDGRTFSEATDYPKGDPEKPADREELIQKFKSMTLGKVWNAEEHVQAVLRLEKIDTAEWMSMALGEEQCKQTQ</sequence>
<organism evidence="4 5">
    <name type="scientific">Cytobacillus oceanisediminis</name>
    <dbReference type="NCBI Taxonomy" id="665099"/>
    <lineage>
        <taxon>Bacteria</taxon>
        <taxon>Bacillati</taxon>
        <taxon>Bacillota</taxon>
        <taxon>Bacilli</taxon>
        <taxon>Bacillales</taxon>
        <taxon>Bacillaceae</taxon>
        <taxon>Cytobacillus</taxon>
    </lineage>
</organism>
<dbReference type="InterPro" id="IPR045336">
    <property type="entry name" value="MmgE_PrpD_N"/>
</dbReference>
<dbReference type="PANTHER" id="PTHR16943">
    <property type="entry name" value="2-METHYLCITRATE DEHYDRATASE-RELATED"/>
    <property type="match status" value="1"/>
</dbReference>
<dbReference type="OrthoDB" id="9791416at2"/>
<reference evidence="4 5" key="1">
    <citation type="submission" date="2018-05" db="EMBL/GenBank/DDBJ databases">
        <title>Freshwater and sediment microbial communities from various areas in North America, analyzing microbe dynamics in response to fracking.</title>
        <authorList>
            <person name="Lamendella R."/>
        </authorList>
    </citation>
    <scope>NUCLEOTIDE SEQUENCE [LARGE SCALE GENOMIC DNA]</scope>
    <source>
        <strain evidence="4 5">15_TX</strain>
    </source>
</reference>
<comment type="similarity">
    <text evidence="1">Belongs to the PrpD family.</text>
</comment>
<protein>
    <submittedName>
        <fullName evidence="4">2-methylcitrate dehydratase PrpD</fullName>
    </submittedName>
</protein>